<feature type="modified residue" description="4-aspartylphosphate" evidence="5">
    <location>
        <position position="72"/>
    </location>
</feature>
<evidence type="ECO:0000256" key="5">
    <source>
        <dbReference type="PROSITE-ProRule" id="PRU00169"/>
    </source>
</evidence>
<dbReference type="GO" id="GO:0006355">
    <property type="term" value="P:regulation of DNA-templated transcription"/>
    <property type="evidence" value="ECO:0007669"/>
    <property type="project" value="InterPro"/>
</dbReference>
<dbReference type="CDD" id="cd06170">
    <property type="entry name" value="LuxR_C_like"/>
    <property type="match status" value="1"/>
</dbReference>
<organism evidence="8">
    <name type="scientific">uncultured Solirubrobacteraceae bacterium</name>
    <dbReference type="NCBI Taxonomy" id="1162706"/>
    <lineage>
        <taxon>Bacteria</taxon>
        <taxon>Bacillati</taxon>
        <taxon>Actinomycetota</taxon>
        <taxon>Thermoleophilia</taxon>
        <taxon>Solirubrobacterales</taxon>
        <taxon>Solirubrobacteraceae</taxon>
        <taxon>environmental samples</taxon>
    </lineage>
</organism>
<dbReference type="GO" id="GO:0000160">
    <property type="term" value="P:phosphorelay signal transduction system"/>
    <property type="evidence" value="ECO:0007669"/>
    <property type="project" value="InterPro"/>
</dbReference>
<dbReference type="PROSITE" id="PS50110">
    <property type="entry name" value="RESPONSE_REGULATORY"/>
    <property type="match status" value="1"/>
</dbReference>
<evidence type="ECO:0000313" key="8">
    <source>
        <dbReference type="EMBL" id="CAA9489590.1"/>
    </source>
</evidence>
<evidence type="ECO:0000259" key="6">
    <source>
        <dbReference type="PROSITE" id="PS50043"/>
    </source>
</evidence>
<dbReference type="InterPro" id="IPR000792">
    <property type="entry name" value="Tscrpt_reg_LuxR_C"/>
</dbReference>
<dbReference type="InterPro" id="IPR036388">
    <property type="entry name" value="WH-like_DNA-bd_sf"/>
</dbReference>
<dbReference type="PANTHER" id="PTHR43214">
    <property type="entry name" value="TWO-COMPONENT RESPONSE REGULATOR"/>
    <property type="match status" value="1"/>
</dbReference>
<proteinExistence type="predicted"/>
<dbReference type="SMART" id="SM00421">
    <property type="entry name" value="HTH_LUXR"/>
    <property type="match status" value="1"/>
</dbReference>
<feature type="domain" description="HTH luxR-type" evidence="6">
    <location>
        <begin position="146"/>
        <end position="211"/>
    </location>
</feature>
<dbReference type="EMBL" id="CADCVL010000350">
    <property type="protein sequence ID" value="CAA9489590.1"/>
    <property type="molecule type" value="Genomic_DNA"/>
</dbReference>
<evidence type="ECO:0000256" key="1">
    <source>
        <dbReference type="ARBA" id="ARBA00022553"/>
    </source>
</evidence>
<protein>
    <submittedName>
        <fullName evidence="8">DNA-binding response regulator</fullName>
    </submittedName>
</protein>
<keyword evidence="4" id="KW-0804">Transcription</keyword>
<dbReference type="InterPro" id="IPR016032">
    <property type="entry name" value="Sig_transdc_resp-reg_C-effctor"/>
</dbReference>
<accession>A0A6J4S9F0</accession>
<name>A0A6J4S9F0_9ACTN</name>
<keyword evidence="3 8" id="KW-0238">DNA-binding</keyword>
<sequence>MTAPEVPGARGAEPTTERRLRVLVVDDHEVVHWGFRTMLGEQPWVERCLSARTGAEAVALAERYEPDVALVDLFMGDESGADICERLRARSPRTRVLLISGAGRIMPTAAKAAGAAGFVSKDWPAADIAAAVRMVGLGMSVFRPHESPPGPALTDREREVLDLIARGSTNREIAGALFLSPHTVKEHTSSLYRKLRARNRAEAVQKAQRLGLLA</sequence>
<dbReference type="Gene3D" id="1.10.10.10">
    <property type="entry name" value="Winged helix-like DNA-binding domain superfamily/Winged helix DNA-binding domain"/>
    <property type="match status" value="1"/>
</dbReference>
<dbReference type="InterPro" id="IPR058245">
    <property type="entry name" value="NreC/VraR/RcsB-like_REC"/>
</dbReference>
<dbReference type="Pfam" id="PF00072">
    <property type="entry name" value="Response_reg"/>
    <property type="match status" value="1"/>
</dbReference>
<dbReference type="PANTHER" id="PTHR43214:SF41">
    <property type="entry name" value="NITRATE_NITRITE RESPONSE REGULATOR PROTEIN NARP"/>
    <property type="match status" value="1"/>
</dbReference>
<dbReference type="AlphaFoldDB" id="A0A6J4S9F0"/>
<dbReference type="PRINTS" id="PR00038">
    <property type="entry name" value="HTHLUXR"/>
</dbReference>
<gene>
    <name evidence="8" type="ORF">AVDCRST_MAG65-1948</name>
</gene>
<dbReference type="CDD" id="cd17535">
    <property type="entry name" value="REC_NarL-like"/>
    <property type="match status" value="1"/>
</dbReference>
<keyword evidence="1 5" id="KW-0597">Phosphoprotein</keyword>
<dbReference type="Gene3D" id="3.40.50.2300">
    <property type="match status" value="1"/>
</dbReference>
<dbReference type="InterPro" id="IPR011006">
    <property type="entry name" value="CheY-like_superfamily"/>
</dbReference>
<feature type="domain" description="Response regulatory" evidence="7">
    <location>
        <begin position="21"/>
        <end position="136"/>
    </location>
</feature>
<dbReference type="InterPro" id="IPR001789">
    <property type="entry name" value="Sig_transdc_resp-reg_receiver"/>
</dbReference>
<dbReference type="PROSITE" id="PS50043">
    <property type="entry name" value="HTH_LUXR_2"/>
    <property type="match status" value="1"/>
</dbReference>
<dbReference type="Pfam" id="PF00196">
    <property type="entry name" value="GerE"/>
    <property type="match status" value="1"/>
</dbReference>
<dbReference type="SMART" id="SM00448">
    <property type="entry name" value="REC"/>
    <property type="match status" value="1"/>
</dbReference>
<evidence type="ECO:0000256" key="4">
    <source>
        <dbReference type="ARBA" id="ARBA00023163"/>
    </source>
</evidence>
<dbReference type="GO" id="GO:0003677">
    <property type="term" value="F:DNA binding"/>
    <property type="evidence" value="ECO:0007669"/>
    <property type="project" value="UniProtKB-KW"/>
</dbReference>
<evidence type="ECO:0000259" key="7">
    <source>
        <dbReference type="PROSITE" id="PS50110"/>
    </source>
</evidence>
<reference evidence="8" key="1">
    <citation type="submission" date="2020-02" db="EMBL/GenBank/DDBJ databases">
        <authorList>
            <person name="Meier V. D."/>
        </authorList>
    </citation>
    <scope>NUCLEOTIDE SEQUENCE</scope>
    <source>
        <strain evidence="8">AVDCRST_MAG65</strain>
    </source>
</reference>
<evidence type="ECO:0000256" key="3">
    <source>
        <dbReference type="ARBA" id="ARBA00023125"/>
    </source>
</evidence>
<dbReference type="SUPFAM" id="SSF46894">
    <property type="entry name" value="C-terminal effector domain of the bipartite response regulators"/>
    <property type="match status" value="1"/>
</dbReference>
<keyword evidence="2" id="KW-0805">Transcription regulation</keyword>
<dbReference type="SUPFAM" id="SSF52172">
    <property type="entry name" value="CheY-like"/>
    <property type="match status" value="1"/>
</dbReference>
<dbReference type="PROSITE" id="PS00622">
    <property type="entry name" value="HTH_LUXR_1"/>
    <property type="match status" value="1"/>
</dbReference>
<dbReference type="InterPro" id="IPR039420">
    <property type="entry name" value="WalR-like"/>
</dbReference>
<evidence type="ECO:0000256" key="2">
    <source>
        <dbReference type="ARBA" id="ARBA00023015"/>
    </source>
</evidence>